<dbReference type="Pfam" id="PF16184">
    <property type="entry name" value="Cadherin_3"/>
    <property type="match status" value="1"/>
</dbReference>
<evidence type="ECO:0000313" key="7">
    <source>
        <dbReference type="EMBL" id="RAU20407.1"/>
    </source>
</evidence>
<dbReference type="PANTHER" id="PTHR19277">
    <property type="entry name" value="PENTRAXIN"/>
    <property type="match status" value="1"/>
</dbReference>
<dbReference type="PRINTS" id="PR00313">
    <property type="entry name" value="CABNDNGRPT"/>
</dbReference>
<sequence length="5458" mass="558644">MDVSAASQPISVTGGTGNDTFTGGTGYDHFDGGAGTDKAIFHGAKGDYKIGAMGGGTITVQDTNSSDGDDGTDYLTHVETLQFSDGSLTVSSAPAAASFAVGAASQVNAFDSGAQDYIYLAPLADGGWISTWRTQGQDNVDGDWGSIAQRFDSTGAKVGSEFVVNQTLPGEQWGAQFSQLSDGRIVAAWHSLNQDGSSFGVYGRIYPATWPTSGSAGNEFLVNTTTNGYQAWPVVTATHDGGFFVAWDGNGGGNGTTRTIDGQIYNSSGTKVGSQISIASGAREPTAGAVTLSDGTVVVSWAGTDASGAGVFAQRINPTTGALVGGVISVNNLTDGDQFAPIITALAGGGFAAVWHDSVNDGNNFGIYARVFDSAGSAVTSGFLVNTATTSGWQAWPTITALAGGGFMAVWDDYSSGSFVVKAQSYGATGQPVGGVLTLSSASDIEHKPTATTLANGDVVVNFLQNGTSGQDIFTQRLTFTTSTDTTLTGTGTADVINVGYGIAIVDAGSGNDTIKVSGADLITMTSVIGGSGTDQVIVSNVGNITDSVAGIFSGVETLTLTGSTPSSVTFGALGRYNGVNTIDASATTGYMTVETSANFNGVTLAAGSGQTNFNAGAGIDVVKALSTESAAVFSAYTSGSVNVGFTGGMAGASMTLSGVDSIVFSDGKTVSLDTSNGSTTVIGGSGADVLHAGYGVVLDAGTGGDDTLIGYASGSTTFKLHNGLTSADTVTGGAGYDNLVLDGGTVADSAFSHVTGVETVSLVGAGTLTLGSIANGSAGIVTIDGSGSSGKLVINTVADASVTTIVGGGGNDTISAGTGGDTVTGGAGADTFVIAVNAGTVGSPMVIADFESGTDKLDLSAAGSTLDFVYRSWSGTLSATVATLTGLTNPTAVFMHDTTDGWLVFKNGAMDGTVIQLTGATGGILGSDMVGPTVTVLNHAPVFTGTSLLQTDINTPLYGSAVATDSDGDTLTYSLTGDSSNIIYSVSSATLSFGTLTVNGTALTSGGTFTQAQIAQGQVKYVAGSTTGTDYITTSIWDGVGGTGTANLYMHVFSGTDHAPTISTASALSVNQGGYVSVLSTGLIASDAETATPVFMQPNQLVYTITALPTHGAVTINGVVASVGSQFTGYDLYATQNVKNGVTYINDGQSSANDSFAVTVSDGQLTSGTSTISISTTAVNQAPVAGNGEGYVLSFDGENTAGFSVADTSKALAFTNAMTLEAWILPEWVGSGERVHTVMARGMTAIKTDYALEITEGVDPGTFFITPVLDGQALTSRAAAVTFTNAAWHNVAVSFNSANGVAVTYIDGVAADTFDFDPGALPVSSGAIFDIGESPNNPDSHFKGLMDELRVWNGVRTEAQISAGMTGELNVFNEPALVANWRFDEGSGTTVKDASLHQLDGVLGTGGEYVISDRAAITPTLDAAGHGQLTGSDPEGHALTYSLLYEPGHGTITLDQATGAFTYTPNYGYGGSDLITYTVSDGTLTSTPAMARLQAPHGNHAPLLEGLATRNSALALDGDTGSATAFLGTGKFTIDGAATFECDVNVSSLGARQDFIRLFSHGSNSVGLSFGVDTTGHLYVNNGYSEPNPPYSPVHIGNATISTDVWHHVAVTIDDNLSTGLSTATFVVDGMVYGGITYDVDYALMQSLDSVSIGDQGNSVLNGMIDNVRVWNTIRTLPELVGGAGATYTGAESGLVGAWTFDPVNGNSLTDLTGQHPLTLSGSAHLALPPAEALEFAGSTSVTSGNVFALSEHTVEAWIRTSDMTGYGTIFTVGSDPDTSATLNLCAGGLLQVRIGTGTEEYNLWETTAVIADGQWHHVAYSYSYDDIDSLPTIRVFIDGELATAPVVHTSGNAPPRLQLAAASATFGTDFVGDITDVRLWEAPRTDAQIAADMNHGLTGTEPGLLDNWTISGGTVVDTTGHESGVVITGDLYQSIHMQPDAATATLTTREGVALNGHVVGFDQDGGTLTYGTVTGGLPHSGTLHVQSDGVFSYTPDLGFYGSDTFSVQVTDAENHTTTKSFTVNVTDNTSVAGVAERTGVLITNGVGTAASASINSQDFATNQATVEFDFYLPQTTGKGAQRLLSFRDYDNSGTLLNVQVNDDGYLVVGTSSAVGSGSAQPTAGAWHHVAVTYSSNTATIYLDGVASGSKGGTSSTMTNASKLFVGPDSGNSDSSLTAMIDNVKLWNVAQSAEQVTHPSNYTTSDNLIGHWTFNDAASTSANLVGDNYSDMVLGAHAHLAAPPDRSAHFDTGQIAVVADNAIPVTGDLTLEAWVRWDGKTSTTNDHPQFIAYNGDPSWSGYGIYLEESTGKIGFMCGGAQMGASTTAGLTVGMWQHVALVHANNVWHLSVDGVDYDLPYNTMGIGDFGTHPGNMVIGAAGTNGGEGFHGDIADVRLWSTALDAGRLIDVASTDVPATAPHLVGYWKLDEGTGLVAHDQTGAHDATYSHSGTALVLDGETGAVHAKGIDLSNHNFTIEFWANRKTSSTEDNAISMGTHGYGGEGLHIDFQPASYSNDVIFSFWGNDLTFTDTTDNVGQWVHWAASYDADTNAMTLYKNGTQVATRTSEFDFTGGGDFQIGDKFDATGDSHFDGQIDDVRVWDVTRTGAQIAANYQQVLTGDQGGSLVAHYTFDSDLGALAVDSAGTAQNGTLLGGATRASTWVDDNHADVRSGGIQNAALTFAGGQAASAGNIFNIASGAFTMEAWVNPASLTGTQMLIAKDSSAGDGFALELVAGVPTFHIGSTTISGTTALSLGNWSHVAVTRFEDGLMLMVDGQPVQVVAAPDLDIVNAYDLMVGARAGASGIGLDSTTFHGQIAGVRLYADSLSPDEIATNRYLSTVDDNSLVAAWKGNSLSDASGNSHSLTLNGATLSGTPFRAMHFDGADRIVTSGSGVSFTNHTMEAMVRSTDTTHDYQGIVSTDGGGTYATMFMRANGSIRIEMNQADGSHDLEVQTTGIALNDGLWHNVAYSFVAATNTVHIYVDGVDVSTTVVANTLTANSFNASAKQMVIGGDRIDGGQKFIGDIADVRLWDRVLAGSEIVANKDGPIDGNPGDLLGMWRLDSVTGTTVFDATGAGNDGTISGSATLIDSAIPISGAVIELDRGSSYHGVLAADSSTGAALSYGIEAKPLHGSVVFNPDGSFAYTPTSGYVGVDSFVVKVNDGLGDTYKSVKLEVKDTTSVLGVSQHEAALTFNGSQGVAVSSNSAFAALGMSDFTVETLINPASLTGTQAVFIIGGGLPYFNLRIISGQLTFQMVTAGDSLTLQAPSTLTAGQWAHVAISHQGDSFTLYVDGNAVATASHHFTDAAPTSGSMGIGSLFKGSMDEIRVWDHARTASEIADNAHSQLDYEKGLIGYWNGADAGGNVVEDRSHNGHSIDLSAANAPHLVEPPSRGLHFDGSSSVVTSASLSLASHTVQAWIRTTNAAPGWDGAIFSSQSDGSNTIPWIQLAVSEGKLVAEMYGVSPVRGASYIGTTNIADGVWHNVAYTADPSTNTITLYVDGVAESASLFLSQNTGSISGLSVNAPAQIGTMRDDYAKFTGDIADVRVWGTVLNSAQIQNGMSTELTGSEPGLVANWHLDTAANAGGTVVDVATTPHNGTVIDTTSLTASVTGTLTSVSTGLAAGQPQGAMHFDGSSSATTSDNLVLTSHTVQAWIKSSSTANFSAILTAGNSGTSGAQVQIIVAFGVLRVDVVDNWGTGCVKRYIGSTTVADGQWHNVAYSLDVGTNALKLFVDGVQESISVDVLNGDLSAFSLEHSATIGAHSLRDGSTNFSGDIADIQIWNSALATSQIQYNMAHQPTGGETGLVANWQLDEASNATSLVNATSGVAAVSNDAPIYDNVLTADYGAPYHGHLAAESSTSTSETWSATGLTSGSLTSHGTLIIASDGTFTYTPNAGWHGLDKFFVQATGSDGFVTTKTIGVEVASPVEPIGVGAAGGNLQFNGSQYAQASGVGMASQSFSFEFWGNRAVTSASAQTALYQSGGMSVGYTDATHFGFTLNGYTVSVTPVPAVNTWTHWAGSYDSVSHVLSLYQNGVLVGTATGPTSFTGAATLSVGAQGSGGYGFNGQLDEIRLFSDVRSAAEVVDDYRRRDLESDDHLMVQWSMDRMQDGVSGSNVNSFVPDSSGGGLSLSFVGRAGAGNTIHDITGAGHNGTTLSGDTLGVISGHAAVHLEGSGAVGGITLASPNTLTTGTGAVTYGAWIRTTMSNATRGEILEVGATGLYQTAIFCVNEGHLYFGGNNIVGVSSSAYVNDGQWHYVAATYNAGYVSLYVDGKSDGAGYTYSNLTSNLQVLDVQSGGAAVIGDLADHWTDGYTFTGDISDVAVWSTTLSQASIQSAAANGAASVSTGSLLGNWTMGEAAASQPLFANTAGKALHFNGTSDHIGFTNSTLSAHPATEFTAEAWIRTSSASNETILSLGSTTGTGTGIKIYMNAGQLGFSIQGGTNAATPSGTTYNDGLFHHVALTISSGGVATVYVDGNVVATLSGATALNIATGTGQIGQTLTGTNFFSGDLSDVRLWNYARTAAEIANNMNNRLSGQESGLLDNWRLDDVAGTAVADTTNLGAGTSANSLSSFSVKPSVYDDIITTREDTVARGGLLSIDHDNAAQALTVSLQQQAAHGTVTITTSGSGPSYVYTPNAHYVGSDSFIVGVNDGSGFLTYATIGVNVRAAHEAPQVSGLGAFTTDSSGSHVLNFQVSDPIGLAGHQLFEVVLSAGHGFFQLGQTGGLNIIGGANGSNAVTVVGTLDRINAALKTATYSADPGFNGVGGDTVNFQVFDYSVDNSGKELATSSSMAVTIGNRAPSGVLTMTNASAVAGGALTGTLSGTDPEGTAFGWGMTGPDHGSLTLGTASFTYTPTNSTYTGSEILHFTESDGTNTVDRYQRVELYNHQTNATTAITSDTSGLVAMSGVTITHSSGSHEIAGLSLTAASALNLTGGNITIDVGASIGASSSLAINGGTLTLGTNALAKSAGALSLSSGTLTGAGTLQQTGGTIALRGFDNDIGVAFQNAAAALLLVEGISGSAAVAIMEHGFDNLGVLQLNAAVGGTYTDTAWLRVEGALTNHGTIMSTGQVASSSHGLMADSFDNVNLMQVDHSLYLTAATITNHGVLTLGDASTYLVMQDNSTGHAAASNVGLISGDGTLYVSDADFVNHGYINPGSSTTAGTLAIGGDLTLAGDSHLVLDTGLTGGSDKLDISGVANLGGDLYISNHATPTGSYSLMTWESSTGGFESIHGLDNGPTNAGWLLDPTFSGTGLNLTVRSATGIGQNDYFSDITLTANYLIGLGGNEEVHLGGGADVFIGHGGNNVIGVGGATNGSGTTFHFLDGGSGGNNQLLWEGISNTNDTFDLTKLQTNALQNFDVLNFANSNTGAKLDLAHVLAMTNGANSITGTANTLVVIGSGSGNSSSNYVSFAENGWHVDGQADLTVNNKHDSYTQYSNGDAHVLVENNVHVG</sequence>
<dbReference type="InterPro" id="IPR006558">
    <property type="entry name" value="LamG-like"/>
</dbReference>
<gene>
    <name evidence="7" type="ORF">CU669_18670</name>
</gene>
<evidence type="ECO:0000256" key="3">
    <source>
        <dbReference type="ARBA" id="ARBA00022729"/>
    </source>
</evidence>
<dbReference type="Gene3D" id="2.60.40.10">
    <property type="entry name" value="Immunoglobulins"/>
    <property type="match status" value="1"/>
</dbReference>
<evidence type="ECO:0000313" key="8">
    <source>
        <dbReference type="Proteomes" id="UP000251075"/>
    </source>
</evidence>
<evidence type="ECO:0000256" key="2">
    <source>
        <dbReference type="ARBA" id="ARBA00022723"/>
    </source>
</evidence>
<dbReference type="GO" id="GO:0046872">
    <property type="term" value="F:metal ion binding"/>
    <property type="evidence" value="ECO:0007669"/>
    <property type="project" value="UniProtKB-KW"/>
</dbReference>
<reference evidence="7 8" key="1">
    <citation type="submission" date="2017-11" db="EMBL/GenBank/DDBJ databases">
        <title>Draft genome sequence of magnetotactic bacterium Magnetospirillum kuznetsovii LBB-42.</title>
        <authorList>
            <person name="Grouzdev D.S."/>
            <person name="Rysina M.S."/>
            <person name="Baslerov R.V."/>
            <person name="Koziaeva V."/>
        </authorList>
    </citation>
    <scope>NUCLEOTIDE SEQUENCE [LARGE SCALE GENOMIC DNA]</scope>
    <source>
        <strain evidence="7 8">LBB-42</strain>
    </source>
</reference>
<keyword evidence="3" id="KW-0732">Signal</keyword>
<protein>
    <recommendedName>
        <fullName evidence="6">Laminin G domain-containing protein</fullName>
    </recommendedName>
</protein>
<dbReference type="SUPFAM" id="SSF51120">
    <property type="entry name" value="beta-Roll"/>
    <property type="match status" value="2"/>
</dbReference>
<dbReference type="NCBIfam" id="NF012211">
    <property type="entry name" value="tand_rpt_95"/>
    <property type="match status" value="4"/>
</dbReference>
<keyword evidence="5" id="KW-1015">Disulfide bond</keyword>
<dbReference type="SMART" id="SM00282">
    <property type="entry name" value="LamG"/>
    <property type="match status" value="10"/>
</dbReference>
<dbReference type="Pfam" id="PF17963">
    <property type="entry name" value="Big_9"/>
    <property type="match status" value="5"/>
</dbReference>
<evidence type="ECO:0000256" key="5">
    <source>
        <dbReference type="ARBA" id="ARBA00023157"/>
    </source>
</evidence>
<dbReference type="EMBL" id="PGTO01000024">
    <property type="protein sequence ID" value="RAU20407.1"/>
    <property type="molecule type" value="Genomic_DNA"/>
</dbReference>
<keyword evidence="8" id="KW-1185">Reference proteome</keyword>
<organism evidence="7 8">
    <name type="scientific">Paramagnetospirillum kuznetsovii</name>
    <dbReference type="NCBI Taxonomy" id="2053833"/>
    <lineage>
        <taxon>Bacteria</taxon>
        <taxon>Pseudomonadati</taxon>
        <taxon>Pseudomonadota</taxon>
        <taxon>Alphaproteobacteria</taxon>
        <taxon>Rhodospirillales</taxon>
        <taxon>Magnetospirillaceae</taxon>
        <taxon>Paramagnetospirillum</taxon>
    </lineage>
</organism>
<dbReference type="InterPro" id="IPR001791">
    <property type="entry name" value="Laminin_G"/>
</dbReference>
<comment type="cofactor">
    <cofactor evidence="1">
        <name>Ca(2+)</name>
        <dbReference type="ChEBI" id="CHEBI:29108"/>
    </cofactor>
</comment>
<dbReference type="InterPro" id="IPR013783">
    <property type="entry name" value="Ig-like_fold"/>
</dbReference>
<comment type="caution">
    <text evidence="7">The sequence shown here is derived from an EMBL/GenBank/DDBJ whole genome shotgun (WGS) entry which is preliminary data.</text>
</comment>
<accession>A0A364NU57</accession>
<dbReference type="InterPro" id="IPR051360">
    <property type="entry name" value="Neuronal_Pentraxin_Related"/>
</dbReference>
<dbReference type="CDD" id="cd00110">
    <property type="entry name" value="LamG"/>
    <property type="match status" value="4"/>
</dbReference>
<dbReference type="Pfam" id="PF13385">
    <property type="entry name" value="Laminin_G_3"/>
    <property type="match status" value="14"/>
</dbReference>
<name>A0A364NU57_9PROT</name>
<dbReference type="SMART" id="SM00560">
    <property type="entry name" value="LamGL"/>
    <property type="match status" value="10"/>
</dbReference>
<dbReference type="InterPro" id="IPR011049">
    <property type="entry name" value="Serralysin-like_metalloprot_C"/>
</dbReference>
<dbReference type="SUPFAM" id="SSF49899">
    <property type="entry name" value="Concanavalin A-like lectins/glucanases"/>
    <property type="match status" value="14"/>
</dbReference>
<dbReference type="PANTHER" id="PTHR19277:SF125">
    <property type="entry name" value="B6"/>
    <property type="match status" value="1"/>
</dbReference>
<dbReference type="Proteomes" id="UP000251075">
    <property type="component" value="Unassembled WGS sequence"/>
</dbReference>
<proteinExistence type="predicted"/>
<keyword evidence="2" id="KW-0479">Metal-binding</keyword>
<feature type="domain" description="Laminin G" evidence="6">
    <location>
        <begin position="2870"/>
        <end position="3053"/>
    </location>
</feature>
<evidence type="ECO:0000259" key="6">
    <source>
        <dbReference type="PROSITE" id="PS50025"/>
    </source>
</evidence>
<evidence type="ECO:0000256" key="1">
    <source>
        <dbReference type="ARBA" id="ARBA00001913"/>
    </source>
</evidence>
<dbReference type="InterPro" id="IPR013320">
    <property type="entry name" value="ConA-like_dom_sf"/>
</dbReference>
<keyword evidence="4" id="KW-0106">Calcium</keyword>
<dbReference type="RefSeq" id="WP_112147110.1">
    <property type="nucleotide sequence ID" value="NZ_PGTO01000024.1"/>
</dbReference>
<evidence type="ECO:0000256" key="4">
    <source>
        <dbReference type="ARBA" id="ARBA00022837"/>
    </source>
</evidence>
<dbReference type="PROSITE" id="PS50025">
    <property type="entry name" value="LAM_G_DOMAIN"/>
    <property type="match status" value="1"/>
</dbReference>
<dbReference type="Gene3D" id="2.60.120.200">
    <property type="match status" value="14"/>
</dbReference>
<dbReference type="Gene3D" id="2.60.40.3440">
    <property type="match status" value="3"/>
</dbReference>